<name>A0A109LHQ8_PSEFL</name>
<evidence type="ECO:0000313" key="5">
    <source>
        <dbReference type="EMBL" id="PRW90714.1"/>
    </source>
</evidence>
<dbReference type="PANTHER" id="PTHR43669">
    <property type="entry name" value="5-KETO-D-GLUCONATE 5-REDUCTASE"/>
    <property type="match status" value="1"/>
</dbReference>
<dbReference type="PROSITE" id="PS00061">
    <property type="entry name" value="ADH_SHORT"/>
    <property type="match status" value="1"/>
</dbReference>
<reference evidence="4 6" key="1">
    <citation type="submission" date="2015-05" db="EMBL/GenBank/DDBJ databases">
        <title>A genomic and transcriptomic approach to investigate the blue pigment phenotype in Pseudomonas fluorescens.</title>
        <authorList>
            <person name="Andreani N.A."/>
            <person name="Cardazzo B."/>
        </authorList>
    </citation>
    <scope>NUCLEOTIDE SEQUENCE [LARGE SCALE GENOMIC DNA]</scope>
    <source>
        <strain evidence="4 6">Ps_22</strain>
    </source>
</reference>
<dbReference type="SMART" id="SM00822">
    <property type="entry name" value="PKS_KR"/>
    <property type="match status" value="1"/>
</dbReference>
<evidence type="ECO:0000259" key="3">
    <source>
        <dbReference type="SMART" id="SM00822"/>
    </source>
</evidence>
<dbReference type="PANTHER" id="PTHR43669:SF3">
    <property type="entry name" value="ALCOHOL DEHYDROGENASE, PUTATIVE (AFU_ORTHOLOGUE AFUA_3G03445)-RELATED"/>
    <property type="match status" value="1"/>
</dbReference>
<comment type="similarity">
    <text evidence="1">Belongs to the short-chain dehydrogenases/reductases (SDR) family.</text>
</comment>
<dbReference type="Gene3D" id="3.40.50.720">
    <property type="entry name" value="NAD(P)-binding Rossmann-like Domain"/>
    <property type="match status" value="1"/>
</dbReference>
<dbReference type="PATRIC" id="fig|294.194.peg.2480"/>
<dbReference type="AlphaFoldDB" id="A0A109LHQ8"/>
<sequence length="255" mass="27601">MASILITGVSTGIGNALARYHLARGDEVLAVSRNPAANIPSQERFHFLRCDLTDIDRAPATLQALLSRSPAPVDTVYLNAGRFGSPPQLATQTSMQEFNSVLALNLGAVKMVLDILLSATQPPGTVVFSSSISALRQRAGMLSYSVSKAALNALAKIYHLENPHTFFAVLGLCNVQTTVAKTIMAADERFSDLVALRQRAAVPGYIVDAESRAAHIVQVLAERHHLGLKSGEFQEIRDLLNQPLQEETRNDPIHP</sequence>
<evidence type="ECO:0000313" key="4">
    <source>
        <dbReference type="EMBL" id="KWV88117.1"/>
    </source>
</evidence>
<comment type="caution">
    <text evidence="4">The sequence shown here is derived from an EMBL/GenBank/DDBJ whole genome shotgun (WGS) entry which is preliminary data.</text>
</comment>
<evidence type="ECO:0000256" key="1">
    <source>
        <dbReference type="ARBA" id="ARBA00006484"/>
    </source>
</evidence>
<dbReference type="Pfam" id="PF00106">
    <property type="entry name" value="adh_short"/>
    <property type="match status" value="1"/>
</dbReference>
<dbReference type="EMBL" id="PVUH01000012">
    <property type="protein sequence ID" value="PRW90714.1"/>
    <property type="molecule type" value="Genomic_DNA"/>
</dbReference>
<evidence type="ECO:0000313" key="6">
    <source>
        <dbReference type="Proteomes" id="UP000061348"/>
    </source>
</evidence>
<dbReference type="CDD" id="cd05233">
    <property type="entry name" value="SDR_c"/>
    <property type="match status" value="1"/>
</dbReference>
<evidence type="ECO:0000313" key="7">
    <source>
        <dbReference type="Proteomes" id="UP000239731"/>
    </source>
</evidence>
<dbReference type="Proteomes" id="UP000239731">
    <property type="component" value="Unassembled WGS sequence"/>
</dbReference>
<dbReference type="RefSeq" id="WP_052199938.1">
    <property type="nucleotide sequence ID" value="NZ_JRXU01000024.1"/>
</dbReference>
<dbReference type="InterPro" id="IPR057326">
    <property type="entry name" value="KR_dom"/>
</dbReference>
<reference evidence="5 7" key="2">
    <citation type="submission" date="2018-03" db="EMBL/GenBank/DDBJ databases">
        <title>Blue discolouration in mozzarella cheese caused by Pseudomonas fluorescens.</title>
        <authorList>
            <person name="Chiesa F."/>
            <person name="Dalmasso A."/>
            <person name="Lomonaco S."/>
        </authorList>
    </citation>
    <scope>NUCLEOTIDE SEQUENCE [LARGE SCALE GENOMIC DNA]</scope>
    <source>
        <strain evidence="5 7">11293</strain>
    </source>
</reference>
<protein>
    <submittedName>
        <fullName evidence="4">Fatty acyl-CoA reductase</fullName>
        <ecNumber evidence="4">1.2.1.-</ecNumber>
    </submittedName>
    <submittedName>
        <fullName evidence="5">SDR family oxidoreductase</fullName>
    </submittedName>
</protein>
<gene>
    <name evidence="4" type="primary">acr1</name>
    <name evidence="5" type="ORF">C7A10_19045</name>
    <name evidence="4" type="ORF">PFLmoz3_02248</name>
</gene>
<organism evidence="4 6">
    <name type="scientific">Pseudomonas fluorescens</name>
    <dbReference type="NCBI Taxonomy" id="294"/>
    <lineage>
        <taxon>Bacteria</taxon>
        <taxon>Pseudomonadati</taxon>
        <taxon>Pseudomonadota</taxon>
        <taxon>Gammaproteobacteria</taxon>
        <taxon>Pseudomonadales</taxon>
        <taxon>Pseudomonadaceae</taxon>
        <taxon>Pseudomonas</taxon>
    </lineage>
</organism>
<dbReference type="InterPro" id="IPR036291">
    <property type="entry name" value="NAD(P)-bd_dom_sf"/>
</dbReference>
<dbReference type="InterPro" id="IPR020904">
    <property type="entry name" value="Sc_DH/Rdtase_CS"/>
</dbReference>
<dbReference type="InterPro" id="IPR002347">
    <property type="entry name" value="SDR_fam"/>
</dbReference>
<proteinExistence type="inferred from homology"/>
<dbReference type="EC" id="1.2.1.-" evidence="4"/>
<accession>A0A109LHQ8</accession>
<feature type="domain" description="Ketoreductase" evidence="3">
    <location>
        <begin position="2"/>
        <end position="178"/>
    </location>
</feature>
<dbReference type="PRINTS" id="PR00081">
    <property type="entry name" value="GDHRDH"/>
</dbReference>
<dbReference type="EMBL" id="LCYA01000053">
    <property type="protein sequence ID" value="KWV88117.1"/>
    <property type="molecule type" value="Genomic_DNA"/>
</dbReference>
<dbReference type="GO" id="GO:0016491">
    <property type="term" value="F:oxidoreductase activity"/>
    <property type="evidence" value="ECO:0007669"/>
    <property type="project" value="UniProtKB-KW"/>
</dbReference>
<keyword evidence="2 4" id="KW-0560">Oxidoreductase</keyword>
<dbReference type="SUPFAM" id="SSF51735">
    <property type="entry name" value="NAD(P)-binding Rossmann-fold domains"/>
    <property type="match status" value="1"/>
</dbReference>
<evidence type="ECO:0000256" key="2">
    <source>
        <dbReference type="ARBA" id="ARBA00023002"/>
    </source>
</evidence>
<dbReference type="Proteomes" id="UP000061348">
    <property type="component" value="Unassembled WGS sequence"/>
</dbReference>